<dbReference type="Proteomes" id="UP000272942">
    <property type="component" value="Unassembled WGS sequence"/>
</dbReference>
<dbReference type="InterPro" id="IPR048319">
    <property type="entry name" value="Vps52_CC"/>
</dbReference>
<dbReference type="GO" id="GO:0005829">
    <property type="term" value="C:cytosol"/>
    <property type="evidence" value="ECO:0007669"/>
    <property type="project" value="GOC"/>
</dbReference>
<evidence type="ECO:0000256" key="1">
    <source>
        <dbReference type="ARBA" id="ARBA00017083"/>
    </source>
</evidence>
<feature type="domain" description="Vps52 coiled-coil" evidence="3">
    <location>
        <begin position="1"/>
        <end position="109"/>
    </location>
</feature>
<feature type="coiled-coil region" evidence="2">
    <location>
        <begin position="95"/>
        <end position="122"/>
    </location>
</feature>
<proteinExistence type="predicted"/>
<keyword evidence="2" id="KW-0175">Coiled coil</keyword>
<dbReference type="GO" id="GO:0042147">
    <property type="term" value="P:retrograde transport, endosome to Golgi"/>
    <property type="evidence" value="ECO:0007669"/>
    <property type="project" value="TreeGrafter"/>
</dbReference>
<evidence type="ECO:0000313" key="6">
    <source>
        <dbReference type="WBParaSite" id="ECPE_0001278201-mRNA-1"/>
    </source>
</evidence>
<dbReference type="Pfam" id="PF04129">
    <property type="entry name" value="Vps52_CC"/>
    <property type="match status" value="1"/>
</dbReference>
<gene>
    <name evidence="4" type="ORF">ECPE_LOCUS12746</name>
</gene>
<name>A0A183B0L1_9TREM</name>
<evidence type="ECO:0000259" key="3">
    <source>
        <dbReference type="Pfam" id="PF04129"/>
    </source>
</evidence>
<evidence type="ECO:0000256" key="2">
    <source>
        <dbReference type="SAM" id="Coils"/>
    </source>
</evidence>
<dbReference type="OrthoDB" id="19482at2759"/>
<keyword evidence="5" id="KW-1185">Reference proteome</keyword>
<sequence>MEVILSNFHKDLGTISSEIQDLQMKSSVMNKRLQNRQAVRGELSQFLSDMAVPEQLIKHILLTPVTEQDFLEHLHELDHKIHFSLEQSMVDYRSFDDVNALLKKLKIKVDDAEGRLIALQTNFTEQPVILAALNLL</sequence>
<organism evidence="6">
    <name type="scientific">Echinostoma caproni</name>
    <dbReference type="NCBI Taxonomy" id="27848"/>
    <lineage>
        <taxon>Eukaryota</taxon>
        <taxon>Metazoa</taxon>
        <taxon>Spiralia</taxon>
        <taxon>Lophotrochozoa</taxon>
        <taxon>Platyhelminthes</taxon>
        <taxon>Trematoda</taxon>
        <taxon>Digenea</taxon>
        <taxon>Plagiorchiida</taxon>
        <taxon>Echinostomata</taxon>
        <taxon>Echinostomatoidea</taxon>
        <taxon>Echinostomatidae</taxon>
        <taxon>Echinostoma</taxon>
    </lineage>
</organism>
<dbReference type="GO" id="GO:0007041">
    <property type="term" value="P:lysosomal transport"/>
    <property type="evidence" value="ECO:0007669"/>
    <property type="project" value="TreeGrafter"/>
</dbReference>
<dbReference type="GO" id="GO:0000938">
    <property type="term" value="C:GARP complex"/>
    <property type="evidence" value="ECO:0007669"/>
    <property type="project" value="TreeGrafter"/>
</dbReference>
<dbReference type="InterPro" id="IPR007258">
    <property type="entry name" value="Vps52"/>
</dbReference>
<evidence type="ECO:0000313" key="4">
    <source>
        <dbReference type="EMBL" id="VDP90018.1"/>
    </source>
</evidence>
<dbReference type="PANTHER" id="PTHR14190:SF7">
    <property type="entry name" value="VACUOLAR PROTEIN SORTING-ASSOCIATED PROTEIN 52 HOMOLOG"/>
    <property type="match status" value="1"/>
</dbReference>
<reference evidence="6" key="1">
    <citation type="submission" date="2016-06" db="UniProtKB">
        <authorList>
            <consortium name="WormBaseParasite"/>
        </authorList>
    </citation>
    <scope>IDENTIFICATION</scope>
</reference>
<dbReference type="GO" id="GO:0019905">
    <property type="term" value="F:syntaxin binding"/>
    <property type="evidence" value="ECO:0007669"/>
    <property type="project" value="TreeGrafter"/>
</dbReference>
<dbReference type="GO" id="GO:0032456">
    <property type="term" value="P:endocytic recycling"/>
    <property type="evidence" value="ECO:0007669"/>
    <property type="project" value="TreeGrafter"/>
</dbReference>
<dbReference type="AlphaFoldDB" id="A0A183B0L1"/>
<dbReference type="WBParaSite" id="ECPE_0001278201-mRNA-1">
    <property type="protein sequence ID" value="ECPE_0001278201-mRNA-1"/>
    <property type="gene ID" value="ECPE_0001278201"/>
</dbReference>
<dbReference type="GO" id="GO:0006896">
    <property type="term" value="P:Golgi to vacuole transport"/>
    <property type="evidence" value="ECO:0007669"/>
    <property type="project" value="TreeGrafter"/>
</dbReference>
<dbReference type="EMBL" id="UZAN01053527">
    <property type="protein sequence ID" value="VDP90018.1"/>
    <property type="molecule type" value="Genomic_DNA"/>
</dbReference>
<dbReference type="PANTHER" id="PTHR14190">
    <property type="entry name" value="SUPPRESSOR OF ACTIN MUTATIONS 2/VACUOLAR PROTEIN SORTING 52"/>
    <property type="match status" value="1"/>
</dbReference>
<reference evidence="4 5" key="2">
    <citation type="submission" date="2018-11" db="EMBL/GenBank/DDBJ databases">
        <authorList>
            <consortium name="Pathogen Informatics"/>
        </authorList>
    </citation>
    <scope>NUCLEOTIDE SEQUENCE [LARGE SCALE GENOMIC DNA]</scope>
    <source>
        <strain evidence="4 5">Egypt</strain>
    </source>
</reference>
<protein>
    <recommendedName>
        <fullName evidence="1">Vacuolar protein sorting-associated protein 52 homolog</fullName>
    </recommendedName>
</protein>
<evidence type="ECO:0000313" key="5">
    <source>
        <dbReference type="Proteomes" id="UP000272942"/>
    </source>
</evidence>
<accession>A0A183B0L1</accession>